<organism evidence="1 2">
    <name type="scientific">Clostridium neonatale</name>
    <dbReference type="NCBI Taxonomy" id="137838"/>
    <lineage>
        <taxon>Bacteria</taxon>
        <taxon>Bacillati</taxon>
        <taxon>Bacillota</taxon>
        <taxon>Clostridia</taxon>
        <taxon>Eubacteriales</taxon>
        <taxon>Clostridiaceae</taxon>
        <taxon>Clostridium</taxon>
    </lineage>
</organism>
<reference evidence="1" key="1">
    <citation type="submission" date="2022-10" db="EMBL/GenBank/DDBJ databases">
        <authorList>
            <person name="Aires J."/>
            <person name="Mesa V."/>
        </authorList>
    </citation>
    <scope>NUCLEOTIDE SEQUENCE</scope>
    <source>
        <strain evidence="1">Clostridium neonatale JD116</strain>
    </source>
</reference>
<dbReference type="AlphaFoldDB" id="A0AAD2DD61"/>
<sequence length="42" mass="5153">MRISSKCRKYEDLKKTNLNVDLIYWKLIKKNIKNILTLTIWN</sequence>
<dbReference type="EMBL" id="CAMTCP010000221">
    <property type="protein sequence ID" value="CAI3591821.1"/>
    <property type="molecule type" value="Genomic_DNA"/>
</dbReference>
<proteinExistence type="predicted"/>
<accession>A0AAD2DD61</accession>
<dbReference type="Proteomes" id="UP001189143">
    <property type="component" value="Unassembled WGS sequence"/>
</dbReference>
<name>A0AAD2DD61_9CLOT</name>
<gene>
    <name evidence="1" type="ORF">CNEO2_290053</name>
</gene>
<evidence type="ECO:0000313" key="1">
    <source>
        <dbReference type="EMBL" id="CAI3591821.1"/>
    </source>
</evidence>
<comment type="caution">
    <text evidence="1">The sequence shown here is derived from an EMBL/GenBank/DDBJ whole genome shotgun (WGS) entry which is preliminary data.</text>
</comment>
<evidence type="ECO:0000313" key="2">
    <source>
        <dbReference type="Proteomes" id="UP001189143"/>
    </source>
</evidence>
<protein>
    <submittedName>
        <fullName evidence="1">Uncharacterized protein</fullName>
    </submittedName>
</protein>